<evidence type="ECO:0000256" key="3">
    <source>
        <dbReference type="ARBA" id="ARBA00016382"/>
    </source>
</evidence>
<dbReference type="Gene3D" id="3.40.50.300">
    <property type="entry name" value="P-loop containing nucleotide triphosphate hydrolases"/>
    <property type="match status" value="1"/>
</dbReference>
<dbReference type="CTD" id="79019"/>
<evidence type="ECO:0000256" key="5">
    <source>
        <dbReference type="ARBA" id="ARBA00023242"/>
    </source>
</evidence>
<evidence type="ECO:0000256" key="2">
    <source>
        <dbReference type="ARBA" id="ARBA00004584"/>
    </source>
</evidence>
<dbReference type="RefSeq" id="XP_019489423.1">
    <property type="nucleotide sequence ID" value="XM_019633878.1"/>
</dbReference>
<dbReference type="PANTHER" id="PTHR34436:SF1">
    <property type="entry name" value="CENTROMERE PROTEIN M"/>
    <property type="match status" value="1"/>
</dbReference>
<gene>
    <name evidence="8 9" type="primary">CENPM</name>
</gene>
<dbReference type="Proteomes" id="UP000694851">
    <property type="component" value="Unplaced"/>
</dbReference>
<dbReference type="AlphaFoldDB" id="A0A8B7QNZ5"/>
<dbReference type="InterPro" id="IPR027417">
    <property type="entry name" value="P-loop_NTPase"/>
</dbReference>
<sequence length="228" mass="24554">MLKEDCASTLKVHLAQSLPLPSDVNRPRIDLIVFVVNLHSKYSLQNVEKSLHHVDATFFLGKVGFLATGGGKLPSHHGAAPGTHAADLRWSRAGHLGPEPAVADAQLREPLPGGPVRPWGCPAHGLIPGRRDHSLLLKTKSGLDRPWVSGHLPAGPKLLCAPAGSAWDGGAQLVGPAHSRRALCLYPSDAFHLHLRLHLNKGPVAKNSWKIIGLMHHFDFADELTQSN</sequence>
<protein>
    <recommendedName>
        <fullName evidence="3">Centromere protein M</fullName>
    </recommendedName>
</protein>
<dbReference type="GO" id="GO:0000775">
    <property type="term" value="C:chromosome, centromeric region"/>
    <property type="evidence" value="ECO:0007669"/>
    <property type="project" value="UniProtKB-SubCell"/>
</dbReference>
<keyword evidence="7" id="KW-1185">Reference proteome</keyword>
<evidence type="ECO:0000313" key="7">
    <source>
        <dbReference type="Proteomes" id="UP000694851"/>
    </source>
</evidence>
<dbReference type="KEGG" id="hai:109377510"/>
<comment type="subcellular location">
    <subcellularLocation>
        <location evidence="2">Chromosome</location>
        <location evidence="2">Centromere</location>
    </subcellularLocation>
    <subcellularLocation>
        <location evidence="1">Nucleus</location>
    </subcellularLocation>
</comment>
<dbReference type="OrthoDB" id="2386686at2759"/>
<dbReference type="RefSeq" id="XP_019489424.1">
    <property type="nucleotide sequence ID" value="XM_019633879.1"/>
</dbReference>
<keyword evidence="6" id="KW-0137">Centromere</keyword>
<keyword evidence="4" id="KW-0158">Chromosome</keyword>
<dbReference type="PANTHER" id="PTHR34436">
    <property type="entry name" value="CENTROMERE PROTEIN M"/>
    <property type="match status" value="1"/>
</dbReference>
<accession>A0A8B7QNZ5</accession>
<evidence type="ECO:0000313" key="9">
    <source>
        <dbReference type="RefSeq" id="XP_019489424.1"/>
    </source>
</evidence>
<dbReference type="InterPro" id="IPR020987">
    <property type="entry name" value="Centromere_Cenp-M"/>
</dbReference>
<reference evidence="8 9" key="1">
    <citation type="submission" date="2025-04" db="UniProtKB">
        <authorList>
            <consortium name="RefSeq"/>
        </authorList>
    </citation>
    <scope>IDENTIFICATION</scope>
    <source>
        <tissue evidence="8 9">Muscle</tissue>
    </source>
</reference>
<evidence type="ECO:0000256" key="6">
    <source>
        <dbReference type="ARBA" id="ARBA00023328"/>
    </source>
</evidence>
<keyword evidence="5" id="KW-0539">Nucleus</keyword>
<name>A0A8B7QNZ5_HIPAR</name>
<evidence type="ECO:0000256" key="1">
    <source>
        <dbReference type="ARBA" id="ARBA00004123"/>
    </source>
</evidence>
<dbReference type="GeneID" id="109377510"/>
<dbReference type="Pfam" id="PF11111">
    <property type="entry name" value="CENP-M"/>
    <property type="match status" value="1"/>
</dbReference>
<proteinExistence type="predicted"/>
<dbReference type="GO" id="GO:0005634">
    <property type="term" value="C:nucleus"/>
    <property type="evidence" value="ECO:0007669"/>
    <property type="project" value="UniProtKB-SubCell"/>
</dbReference>
<organism evidence="7 8">
    <name type="scientific">Hipposideros armiger</name>
    <name type="common">Great Himalayan leaf-nosed bat</name>
    <dbReference type="NCBI Taxonomy" id="186990"/>
    <lineage>
        <taxon>Eukaryota</taxon>
        <taxon>Metazoa</taxon>
        <taxon>Chordata</taxon>
        <taxon>Craniata</taxon>
        <taxon>Vertebrata</taxon>
        <taxon>Euteleostomi</taxon>
        <taxon>Mammalia</taxon>
        <taxon>Eutheria</taxon>
        <taxon>Laurasiatheria</taxon>
        <taxon>Chiroptera</taxon>
        <taxon>Yinpterochiroptera</taxon>
        <taxon>Rhinolophoidea</taxon>
        <taxon>Hipposideridae</taxon>
        <taxon>Hipposideros</taxon>
    </lineage>
</organism>
<evidence type="ECO:0000313" key="8">
    <source>
        <dbReference type="RefSeq" id="XP_019489423.1"/>
    </source>
</evidence>
<evidence type="ECO:0000256" key="4">
    <source>
        <dbReference type="ARBA" id="ARBA00022454"/>
    </source>
</evidence>